<evidence type="ECO:0000256" key="6">
    <source>
        <dbReference type="ARBA" id="ARBA00023002"/>
    </source>
</evidence>
<feature type="binding site" description="axial binding residue" evidence="9">
    <location>
        <position position="453"/>
    </location>
    <ligand>
        <name>heme</name>
        <dbReference type="ChEBI" id="CHEBI:30413"/>
    </ligand>
    <ligandPart>
        <name>Fe</name>
        <dbReference type="ChEBI" id="CHEBI:18248"/>
    </ligandPart>
</feature>
<accession>A0A5C3KJ31</accession>
<dbReference type="PRINTS" id="PR00385">
    <property type="entry name" value="P450"/>
</dbReference>
<organism evidence="11 12">
    <name type="scientific">Coprinopsis marcescibilis</name>
    <name type="common">Agaric fungus</name>
    <name type="synonym">Psathyrella marcescibilis</name>
    <dbReference type="NCBI Taxonomy" id="230819"/>
    <lineage>
        <taxon>Eukaryota</taxon>
        <taxon>Fungi</taxon>
        <taxon>Dikarya</taxon>
        <taxon>Basidiomycota</taxon>
        <taxon>Agaricomycotina</taxon>
        <taxon>Agaricomycetes</taxon>
        <taxon>Agaricomycetidae</taxon>
        <taxon>Agaricales</taxon>
        <taxon>Agaricineae</taxon>
        <taxon>Psathyrellaceae</taxon>
        <taxon>Coprinopsis</taxon>
    </lineage>
</organism>
<dbReference type="PRINTS" id="PR00463">
    <property type="entry name" value="EP450I"/>
</dbReference>
<dbReference type="InterPro" id="IPR017972">
    <property type="entry name" value="Cyt_P450_CS"/>
</dbReference>
<dbReference type="GO" id="GO:0020037">
    <property type="term" value="F:heme binding"/>
    <property type="evidence" value="ECO:0007669"/>
    <property type="project" value="InterPro"/>
</dbReference>
<keyword evidence="12" id="KW-1185">Reference proteome</keyword>
<dbReference type="InterPro" id="IPR001128">
    <property type="entry name" value="Cyt_P450"/>
</dbReference>
<evidence type="ECO:0000313" key="12">
    <source>
        <dbReference type="Proteomes" id="UP000307440"/>
    </source>
</evidence>
<sequence>MDKGEALGRWQCVIALAVVVGGLAVKSALSKEKSNPKGLPLPPGPKGLPVLGNALQIPQTKAWLVYDEWAKKYGDVMFVEALGQKIIILNSLSAATDLLEKRALNYSDRLALPSFEMMGFNWNFSLVSYGKTWRAHRRAFHQCLNHNQTVTYLPIVEEEMRGFMRHLSAKPEDLYHHARNYFGSVIMRVAYGVNDFKYNSPLIDDAETLIQRFSETTVPGRLLVNSFSFLRHVPDWFPGTQWKQTLKEVAVISDRVVSKPFSDAKIRLNTDPEQDKYPSMVKELMPEIASEANIDHHEQEIIARNTAAQTYIAGSDTTMTSMLALIAVLLVYPDVQKKARDEVDAVIGCDRLPNAQDLDHLPYIEALVKEVSRWFTVLPMGVPHQSRDDDEYNGYFIPGKTLFLMNAWAMMHDPEVFTNPFDFNPDRYLKDGKIDPSVLDPEAAAFGFGRRICPGRYFSNATLKLSIASLLAVFDIRPAKDEAGNDIPVTIEQTSDLVSRVEPFQYDISPRSTHHFALLA</sequence>
<keyword evidence="7 9" id="KW-0408">Iron</keyword>
<dbReference type="Pfam" id="PF00067">
    <property type="entry name" value="p450"/>
    <property type="match status" value="1"/>
</dbReference>
<evidence type="ECO:0000256" key="1">
    <source>
        <dbReference type="ARBA" id="ARBA00001971"/>
    </source>
</evidence>
<evidence type="ECO:0000256" key="9">
    <source>
        <dbReference type="PIRSR" id="PIRSR602401-1"/>
    </source>
</evidence>
<dbReference type="STRING" id="230819.A0A5C3KJ31"/>
<dbReference type="SUPFAM" id="SSF48264">
    <property type="entry name" value="Cytochrome P450"/>
    <property type="match status" value="1"/>
</dbReference>
<dbReference type="GO" id="GO:0016705">
    <property type="term" value="F:oxidoreductase activity, acting on paired donors, with incorporation or reduction of molecular oxygen"/>
    <property type="evidence" value="ECO:0007669"/>
    <property type="project" value="InterPro"/>
</dbReference>
<name>A0A5C3KJ31_COPMA</name>
<evidence type="ECO:0000256" key="3">
    <source>
        <dbReference type="ARBA" id="ARBA00010617"/>
    </source>
</evidence>
<keyword evidence="8 10" id="KW-0503">Monooxygenase</keyword>
<dbReference type="InterPro" id="IPR036396">
    <property type="entry name" value="Cyt_P450_sf"/>
</dbReference>
<comment type="pathway">
    <text evidence="2">Secondary metabolite biosynthesis.</text>
</comment>
<protein>
    <submittedName>
        <fullName evidence="11">Cytochrome P450 98A3</fullName>
    </submittedName>
</protein>
<dbReference type="CDD" id="cd11065">
    <property type="entry name" value="CYP64-like"/>
    <property type="match status" value="1"/>
</dbReference>
<reference evidence="11 12" key="1">
    <citation type="journal article" date="2019" name="Nat. Ecol. Evol.">
        <title>Megaphylogeny resolves global patterns of mushroom evolution.</title>
        <authorList>
            <person name="Varga T."/>
            <person name="Krizsan K."/>
            <person name="Foldi C."/>
            <person name="Dima B."/>
            <person name="Sanchez-Garcia M."/>
            <person name="Sanchez-Ramirez S."/>
            <person name="Szollosi G.J."/>
            <person name="Szarkandi J.G."/>
            <person name="Papp V."/>
            <person name="Albert L."/>
            <person name="Andreopoulos W."/>
            <person name="Angelini C."/>
            <person name="Antonin V."/>
            <person name="Barry K.W."/>
            <person name="Bougher N.L."/>
            <person name="Buchanan P."/>
            <person name="Buyck B."/>
            <person name="Bense V."/>
            <person name="Catcheside P."/>
            <person name="Chovatia M."/>
            <person name="Cooper J."/>
            <person name="Damon W."/>
            <person name="Desjardin D."/>
            <person name="Finy P."/>
            <person name="Geml J."/>
            <person name="Haridas S."/>
            <person name="Hughes K."/>
            <person name="Justo A."/>
            <person name="Karasinski D."/>
            <person name="Kautmanova I."/>
            <person name="Kiss B."/>
            <person name="Kocsube S."/>
            <person name="Kotiranta H."/>
            <person name="LaButti K.M."/>
            <person name="Lechner B.E."/>
            <person name="Liimatainen K."/>
            <person name="Lipzen A."/>
            <person name="Lukacs Z."/>
            <person name="Mihaltcheva S."/>
            <person name="Morgado L.N."/>
            <person name="Niskanen T."/>
            <person name="Noordeloos M.E."/>
            <person name="Ohm R.A."/>
            <person name="Ortiz-Santana B."/>
            <person name="Ovrebo C."/>
            <person name="Racz N."/>
            <person name="Riley R."/>
            <person name="Savchenko A."/>
            <person name="Shiryaev A."/>
            <person name="Soop K."/>
            <person name="Spirin V."/>
            <person name="Szebenyi C."/>
            <person name="Tomsovsky M."/>
            <person name="Tulloss R.E."/>
            <person name="Uehling J."/>
            <person name="Grigoriev I.V."/>
            <person name="Vagvolgyi C."/>
            <person name="Papp T."/>
            <person name="Martin F.M."/>
            <person name="Miettinen O."/>
            <person name="Hibbett D.S."/>
            <person name="Nagy L.G."/>
        </authorList>
    </citation>
    <scope>NUCLEOTIDE SEQUENCE [LARGE SCALE GENOMIC DNA]</scope>
    <source>
        <strain evidence="11 12">CBS 121175</strain>
    </source>
</reference>
<dbReference type="GO" id="GO:0004497">
    <property type="term" value="F:monooxygenase activity"/>
    <property type="evidence" value="ECO:0007669"/>
    <property type="project" value="UniProtKB-KW"/>
</dbReference>
<comment type="similarity">
    <text evidence="3 10">Belongs to the cytochrome P450 family.</text>
</comment>
<keyword evidence="5 9" id="KW-0479">Metal-binding</keyword>
<dbReference type="PANTHER" id="PTHR46300">
    <property type="entry name" value="P450, PUTATIVE (EUROFUNG)-RELATED-RELATED"/>
    <property type="match status" value="1"/>
</dbReference>
<dbReference type="OrthoDB" id="2789670at2759"/>
<comment type="cofactor">
    <cofactor evidence="1 9">
        <name>heme</name>
        <dbReference type="ChEBI" id="CHEBI:30413"/>
    </cofactor>
</comment>
<proteinExistence type="inferred from homology"/>
<evidence type="ECO:0000313" key="11">
    <source>
        <dbReference type="EMBL" id="TFK20134.1"/>
    </source>
</evidence>
<gene>
    <name evidence="11" type="ORF">FA15DRAFT_708376</name>
</gene>
<dbReference type="GO" id="GO:0005506">
    <property type="term" value="F:iron ion binding"/>
    <property type="evidence" value="ECO:0007669"/>
    <property type="project" value="InterPro"/>
</dbReference>
<evidence type="ECO:0000256" key="8">
    <source>
        <dbReference type="ARBA" id="ARBA00023033"/>
    </source>
</evidence>
<evidence type="ECO:0000256" key="10">
    <source>
        <dbReference type="RuleBase" id="RU000461"/>
    </source>
</evidence>
<evidence type="ECO:0000256" key="4">
    <source>
        <dbReference type="ARBA" id="ARBA00022617"/>
    </source>
</evidence>
<dbReference type="PROSITE" id="PS00086">
    <property type="entry name" value="CYTOCHROME_P450"/>
    <property type="match status" value="1"/>
</dbReference>
<dbReference type="AlphaFoldDB" id="A0A5C3KJ31"/>
<dbReference type="Proteomes" id="UP000307440">
    <property type="component" value="Unassembled WGS sequence"/>
</dbReference>
<evidence type="ECO:0000256" key="5">
    <source>
        <dbReference type="ARBA" id="ARBA00022723"/>
    </source>
</evidence>
<dbReference type="InterPro" id="IPR050364">
    <property type="entry name" value="Cytochrome_P450_fung"/>
</dbReference>
<evidence type="ECO:0000256" key="7">
    <source>
        <dbReference type="ARBA" id="ARBA00023004"/>
    </source>
</evidence>
<dbReference type="Gene3D" id="1.10.630.10">
    <property type="entry name" value="Cytochrome P450"/>
    <property type="match status" value="1"/>
</dbReference>
<dbReference type="EMBL" id="ML210311">
    <property type="protein sequence ID" value="TFK20134.1"/>
    <property type="molecule type" value="Genomic_DNA"/>
</dbReference>
<keyword evidence="6 10" id="KW-0560">Oxidoreductase</keyword>
<dbReference type="PANTHER" id="PTHR46300:SF7">
    <property type="entry name" value="P450, PUTATIVE (EUROFUNG)-RELATED"/>
    <property type="match status" value="1"/>
</dbReference>
<evidence type="ECO:0000256" key="2">
    <source>
        <dbReference type="ARBA" id="ARBA00005179"/>
    </source>
</evidence>
<keyword evidence="4 9" id="KW-0349">Heme</keyword>
<dbReference type="InterPro" id="IPR002401">
    <property type="entry name" value="Cyt_P450_E_grp-I"/>
</dbReference>